<dbReference type="PROSITE" id="PS51786">
    <property type="entry name" value="LON_PROTEOLYTIC"/>
    <property type="match status" value="1"/>
</dbReference>
<dbReference type="GO" id="GO:0005524">
    <property type="term" value="F:ATP binding"/>
    <property type="evidence" value="ECO:0007669"/>
    <property type="project" value="InterPro"/>
</dbReference>
<feature type="transmembrane region" description="Helical" evidence="3">
    <location>
        <begin position="59"/>
        <end position="83"/>
    </location>
</feature>
<dbReference type="GO" id="GO:0006508">
    <property type="term" value="P:proteolysis"/>
    <property type="evidence" value="ECO:0007669"/>
    <property type="project" value="UniProtKB-KW"/>
</dbReference>
<dbReference type="Pfam" id="PF05362">
    <property type="entry name" value="Lon_C"/>
    <property type="match status" value="1"/>
</dbReference>
<keyword evidence="1 5" id="KW-0645">Protease</keyword>
<keyword evidence="6" id="KW-1185">Reference proteome</keyword>
<comment type="caution">
    <text evidence="5">The sequence shown here is derived from an EMBL/GenBank/DDBJ whole genome shotgun (WGS) entry which is preliminary data.</text>
</comment>
<sequence>MALADTRSTEAALPVGGPFPSGDVKGDESGPATVAPGGGQVPARGKVSSLFAYVRGHSLPYLTGLVCLLLSAVVLLLPSAYVVESAGPTQDVLGESKSRDVISLTGARSHKDSGKLLLLTVNAAGTPDYPVPNMAALLAWLDPHQQITPSEAVFPVGQSSEEYTREARGQMSSSQKAASKAALAYASKELGLDTAHVKVSLHLEDIGGPSAGMMYSLGIIDMLTPQEESGGRTIAGTGTIDPKGKVGAIGGIQLKMLGAKRDGASWFLAPKANCKEVVGHVPSGLRDVEVSNLDEAYRSLVAIGQGKGEGLPHCTQS</sequence>
<dbReference type="SUPFAM" id="SSF54211">
    <property type="entry name" value="Ribosomal protein S5 domain 2-like"/>
    <property type="match status" value="1"/>
</dbReference>
<keyword evidence="3" id="KW-0472">Membrane</keyword>
<gene>
    <name evidence="5" type="ORF">CRD60_01730</name>
</gene>
<comment type="catalytic activity">
    <reaction evidence="1">
        <text>Hydrolysis of proteins in presence of ATP.</text>
        <dbReference type="EC" id="3.4.21.53"/>
    </reaction>
</comment>
<reference evidence="5 6" key="1">
    <citation type="submission" date="2017-10" db="EMBL/GenBank/DDBJ databases">
        <title>Bifidobacterium xylocopum sp. nov. and Bifidobacterium aemilianum sp. nov., from the carpenter bee (Xylocopa violacea) digestive tract.</title>
        <authorList>
            <person name="Alberoni D."/>
            <person name="Baffoni L."/>
            <person name="Di Gioia D."/>
            <person name="Gaggia F."/>
            <person name="Biavati B."/>
        </authorList>
    </citation>
    <scope>NUCLEOTIDE SEQUENCE [LARGE SCALE GENOMIC DNA]</scope>
    <source>
        <strain evidence="5 6">XV10</strain>
    </source>
</reference>
<organism evidence="5 6">
    <name type="scientific">Bifidobacterium aemilianum</name>
    <dbReference type="NCBI Taxonomy" id="2493120"/>
    <lineage>
        <taxon>Bacteria</taxon>
        <taxon>Bacillati</taxon>
        <taxon>Actinomycetota</taxon>
        <taxon>Actinomycetes</taxon>
        <taxon>Bifidobacteriales</taxon>
        <taxon>Bifidobacteriaceae</taxon>
        <taxon>Bifidobacterium</taxon>
    </lineage>
</organism>
<accession>A0A366KD46</accession>
<keyword evidence="1" id="KW-0720">Serine protease</keyword>
<dbReference type="InterPro" id="IPR027065">
    <property type="entry name" value="Lon_Prtase"/>
</dbReference>
<dbReference type="EC" id="3.4.21.53" evidence="1"/>
<dbReference type="InterPro" id="IPR008269">
    <property type="entry name" value="Lon_proteolytic"/>
</dbReference>
<name>A0A366KD46_9BIFI</name>
<dbReference type="GO" id="GO:0030163">
    <property type="term" value="P:protein catabolic process"/>
    <property type="evidence" value="ECO:0007669"/>
    <property type="project" value="InterPro"/>
</dbReference>
<dbReference type="Proteomes" id="UP000252530">
    <property type="component" value="Unassembled WGS sequence"/>
</dbReference>
<keyword evidence="3" id="KW-0812">Transmembrane</keyword>
<keyword evidence="1" id="KW-0378">Hydrolase</keyword>
<evidence type="ECO:0000313" key="6">
    <source>
        <dbReference type="Proteomes" id="UP000252530"/>
    </source>
</evidence>
<evidence type="ECO:0000256" key="2">
    <source>
        <dbReference type="SAM" id="MobiDB-lite"/>
    </source>
</evidence>
<evidence type="ECO:0000256" key="1">
    <source>
        <dbReference type="PROSITE-ProRule" id="PRU01122"/>
    </source>
</evidence>
<feature type="active site" evidence="1">
    <location>
        <position position="255"/>
    </location>
</feature>
<feature type="domain" description="Lon proteolytic" evidence="4">
    <location>
        <begin position="204"/>
        <end position="303"/>
    </location>
</feature>
<dbReference type="AlphaFoldDB" id="A0A366KD46"/>
<dbReference type="PANTHER" id="PTHR10046">
    <property type="entry name" value="ATP DEPENDENT LON PROTEASE FAMILY MEMBER"/>
    <property type="match status" value="1"/>
</dbReference>
<evidence type="ECO:0000313" key="5">
    <source>
        <dbReference type="EMBL" id="RBP98591.1"/>
    </source>
</evidence>
<evidence type="ECO:0000256" key="3">
    <source>
        <dbReference type="SAM" id="Phobius"/>
    </source>
</evidence>
<dbReference type="OrthoDB" id="2356897at2"/>
<proteinExistence type="inferred from homology"/>
<dbReference type="Gene3D" id="3.30.230.10">
    <property type="match status" value="1"/>
</dbReference>
<dbReference type="InterPro" id="IPR014721">
    <property type="entry name" value="Ribsml_uS5_D2-typ_fold_subgr"/>
</dbReference>
<dbReference type="GO" id="GO:0004252">
    <property type="term" value="F:serine-type endopeptidase activity"/>
    <property type="evidence" value="ECO:0007669"/>
    <property type="project" value="UniProtKB-UniRule"/>
</dbReference>
<evidence type="ECO:0000259" key="4">
    <source>
        <dbReference type="PROSITE" id="PS51786"/>
    </source>
</evidence>
<dbReference type="InterPro" id="IPR020568">
    <property type="entry name" value="Ribosomal_Su5_D2-typ_SF"/>
</dbReference>
<protein>
    <recommendedName>
        <fullName evidence="1">endopeptidase La</fullName>
        <ecNumber evidence="1">3.4.21.53</ecNumber>
    </recommendedName>
</protein>
<comment type="similarity">
    <text evidence="1">Belongs to the peptidase S16 family.</text>
</comment>
<keyword evidence="3" id="KW-1133">Transmembrane helix</keyword>
<dbReference type="EMBL" id="PDCG01000001">
    <property type="protein sequence ID" value="RBP98591.1"/>
    <property type="molecule type" value="Genomic_DNA"/>
</dbReference>
<feature type="active site" evidence="1">
    <location>
        <position position="210"/>
    </location>
</feature>
<dbReference type="GO" id="GO:0004176">
    <property type="term" value="F:ATP-dependent peptidase activity"/>
    <property type="evidence" value="ECO:0007669"/>
    <property type="project" value="UniProtKB-UniRule"/>
</dbReference>
<feature type="region of interest" description="Disordered" evidence="2">
    <location>
        <begin position="1"/>
        <end position="40"/>
    </location>
</feature>